<dbReference type="Pfam" id="PF07727">
    <property type="entry name" value="RVT_2"/>
    <property type="match status" value="1"/>
</dbReference>
<dbReference type="AlphaFoldDB" id="A0A1Q9F0Z9"/>
<comment type="caution">
    <text evidence="3">The sequence shown here is derived from an EMBL/GenBank/DDBJ whole genome shotgun (WGS) entry which is preliminary data.</text>
</comment>
<name>A0A1Q9F0Z9_SYMMI</name>
<evidence type="ECO:0000259" key="2">
    <source>
        <dbReference type="Pfam" id="PF07727"/>
    </source>
</evidence>
<organism evidence="3 4">
    <name type="scientific">Symbiodinium microadriaticum</name>
    <name type="common">Dinoflagellate</name>
    <name type="synonym">Zooxanthella microadriatica</name>
    <dbReference type="NCBI Taxonomy" id="2951"/>
    <lineage>
        <taxon>Eukaryota</taxon>
        <taxon>Sar</taxon>
        <taxon>Alveolata</taxon>
        <taxon>Dinophyceae</taxon>
        <taxon>Suessiales</taxon>
        <taxon>Symbiodiniaceae</taxon>
        <taxon>Symbiodinium</taxon>
    </lineage>
</organism>
<dbReference type="InterPro" id="IPR013103">
    <property type="entry name" value="RVT_2"/>
</dbReference>
<feature type="compositionally biased region" description="Basic and acidic residues" evidence="1">
    <location>
        <begin position="502"/>
        <end position="512"/>
    </location>
</feature>
<accession>A0A1Q9F0Z9</accession>
<dbReference type="EMBL" id="LSRX01000030">
    <property type="protein sequence ID" value="OLQ13313.1"/>
    <property type="molecule type" value="Genomic_DNA"/>
</dbReference>
<dbReference type="OrthoDB" id="437812at2759"/>
<dbReference type="InterPro" id="IPR012337">
    <property type="entry name" value="RNaseH-like_sf"/>
</dbReference>
<keyword evidence="4" id="KW-1185">Reference proteome</keyword>
<proteinExistence type="predicted"/>
<dbReference type="Proteomes" id="UP000186817">
    <property type="component" value="Unassembled WGS sequence"/>
</dbReference>
<reference evidence="3 4" key="1">
    <citation type="submission" date="2016-02" db="EMBL/GenBank/DDBJ databases">
        <title>Genome analysis of coral dinoflagellate symbionts highlights evolutionary adaptations to a symbiotic lifestyle.</title>
        <authorList>
            <person name="Aranda M."/>
            <person name="Li Y."/>
            <person name="Liew Y.J."/>
            <person name="Baumgarten S."/>
            <person name="Simakov O."/>
            <person name="Wilson M."/>
            <person name="Piel J."/>
            <person name="Ashoor H."/>
            <person name="Bougouffa S."/>
            <person name="Bajic V.B."/>
            <person name="Ryu T."/>
            <person name="Ravasi T."/>
            <person name="Bayer T."/>
            <person name="Micklem G."/>
            <person name="Kim H."/>
            <person name="Bhak J."/>
            <person name="Lajeunesse T.C."/>
            <person name="Voolstra C.R."/>
        </authorList>
    </citation>
    <scope>NUCLEOTIDE SEQUENCE [LARGE SCALE GENOMIC DNA]</scope>
    <source>
        <strain evidence="3 4">CCMP2467</strain>
    </source>
</reference>
<protein>
    <submittedName>
        <fullName evidence="3">Copia protein</fullName>
    </submittedName>
</protein>
<feature type="region of interest" description="Disordered" evidence="1">
    <location>
        <begin position="589"/>
        <end position="623"/>
    </location>
</feature>
<evidence type="ECO:0000313" key="3">
    <source>
        <dbReference type="EMBL" id="OLQ13313.1"/>
    </source>
</evidence>
<evidence type="ECO:0000313" key="4">
    <source>
        <dbReference type="Proteomes" id="UP000186817"/>
    </source>
</evidence>
<feature type="compositionally biased region" description="Acidic residues" evidence="1">
    <location>
        <begin position="606"/>
        <end position="620"/>
    </location>
</feature>
<dbReference type="InterPro" id="IPR036397">
    <property type="entry name" value="RNaseH_sf"/>
</dbReference>
<feature type="region of interest" description="Disordered" evidence="1">
    <location>
        <begin position="502"/>
        <end position="521"/>
    </location>
</feature>
<sequence>MENPNESDVPSGLDRPSSEEQLLSGAGKASQALEPDYRLPGEVGLDADARELLNEERSEGSEETARQSASDAAGSLAGPVVARVGEAGPTSAPARMPSGSGGMRMEVDDVELIPDYSQLPEHPAVPSSWTGRVAPSHEATGCGSGPLDSLSGMLQGLLAEQLAPVIQNQRLLAERLERIESSRGSMSQDSVRAEPRLTAAPPGIFPSDAGLGSGVMGACGGAMGFGTAASGFEGGLSAEMVAELNRQQFLTQSNPIGSTGRADVGAVGKLCLQDLWKPKLTEAKAGVWLRGKVVQARVRYGDRLSMEVSERAEDVRVSVSELPKLEIKEHERDLAPLLSGDWLAMISPAMKDISSTRSIWWSQVVDAATSYYQHWLMCDPVARLSLQPPQPYRFEHTKYARVEQRALTMLLRAVPTVIKEELVANRKLSCIELLALIHTTYQPGGVDMMVSKAFALYPAKVVELVRFVQGELETLVASGTVRSKTKPDGDADAGKRLRIAKVEDGRASENQKGKGKGSETIAKASAQVDKVQADDELWIKQLFVSMAAQDPYELFGKAFSTSVHEVVKARYFLAANLSVPFDVHVAGSEKPVADKPDEPAPSASEEPAEWEQAGDYEEPDADHKQVGELLPEEGVDEDNYLSKVQMVNIPFGIPLKNKGAQEVLRALKLIDARASCLGIKIARLHSDKGSEFDNRFVRDWAASRGIWKSSTGGDNWRSNGTAEALVGILKVFVHRRTWHLKKDADKVAPKDSWTTVAVLNQFADDDFADDAVRHAVIRKILELEHTSCAKVERYYDLWKDALEKELHSMTHEKQALKVISEEELTKYQEAGTRAMIIPSKLVCTRKSGGRFKARLVACGNYVDLGGKDGENRSASVDLYAGGIDAAVLRQVLALAVKKGWSAGSTDVSTAFLNAELLDRMACCPRSLMIVQRAVYGLDQSPRDWGICRDKDLRTIRLMLGTCEYRLVMSDVDNNLWFLTTGRKSDPVVACLMVYVDDLLATGPLAVIRPLLDEISKLWQCGTVSFLPEDTSEVPLVFFGYEIRRVGRSFHLSQRDYVKELACYEAMSKNAAVVRRLVEARERAEVLQGMLNMPPLVPIVLHPHWPAPPQLTVRELRTMASAWGGPASSLYQEPHPAYHGDQYIYVPEVRPRVLVRWHMRPRVRLFNPERTAAPIPLGALTGERRTLQGFANGDRVIWDDRFTNPDRGRRHENQLWRGRTELEVDPDELARLQGRNEDSGEL</sequence>
<evidence type="ECO:0000256" key="1">
    <source>
        <dbReference type="SAM" id="MobiDB-lite"/>
    </source>
</evidence>
<feature type="compositionally biased region" description="Basic and acidic residues" evidence="1">
    <location>
        <begin position="47"/>
        <end position="65"/>
    </location>
</feature>
<dbReference type="SUPFAM" id="SSF53098">
    <property type="entry name" value="Ribonuclease H-like"/>
    <property type="match status" value="1"/>
</dbReference>
<dbReference type="GO" id="GO:0003676">
    <property type="term" value="F:nucleic acid binding"/>
    <property type="evidence" value="ECO:0007669"/>
    <property type="project" value="InterPro"/>
</dbReference>
<gene>
    <name evidence="3" type="primary">GIP</name>
    <name evidence="3" type="ORF">AK812_SmicGene2717</name>
</gene>
<feature type="region of interest" description="Disordered" evidence="1">
    <location>
        <begin position="1"/>
        <end position="75"/>
    </location>
</feature>
<feature type="region of interest" description="Disordered" evidence="1">
    <location>
        <begin position="183"/>
        <end position="202"/>
    </location>
</feature>
<dbReference type="Gene3D" id="3.30.420.10">
    <property type="entry name" value="Ribonuclease H-like superfamily/Ribonuclease H"/>
    <property type="match status" value="1"/>
</dbReference>
<feature type="domain" description="Reverse transcriptase Ty1/copia-type" evidence="2">
    <location>
        <begin position="837"/>
        <end position="1060"/>
    </location>
</feature>